<organism evidence="5 6">
    <name type="scientific">Fasciola hepatica</name>
    <name type="common">Liver fluke</name>
    <dbReference type="NCBI Taxonomy" id="6192"/>
    <lineage>
        <taxon>Eukaryota</taxon>
        <taxon>Metazoa</taxon>
        <taxon>Spiralia</taxon>
        <taxon>Lophotrochozoa</taxon>
        <taxon>Platyhelminthes</taxon>
        <taxon>Trematoda</taxon>
        <taxon>Digenea</taxon>
        <taxon>Plagiorchiida</taxon>
        <taxon>Echinostomata</taxon>
        <taxon>Echinostomatoidea</taxon>
        <taxon>Fasciolidae</taxon>
        <taxon>Fasciola</taxon>
    </lineage>
</organism>
<sequence length="734" mass="81498">MTNTSFHNVNSADRQEWNKDSKSGTIAVNEQMYQTFQSLQLFRQKAQFTDVILCVGDEELPCHKVVLAAGSQYFHAMFSSPYKEQQTSHVTLDHVSPWALRRLLDFAYLGVLELSVTTVQDVFNAASLLDYPIAMKACVRFIEQNLDITNCLGVESLAELHGLTSLSKAARKLAVENFATLLVESNEWRALPINSVISYISSDDLDVHSEQTVWDACMTWIAHDPENRAIHLMDLLAHVRLRQLGCHFISQQLMENPFIQENFEARELLRPFTMCKCSRAPDLDAKELAPRPATLKRPTLVVLGGLNSCILNCMQSFSPSKTAWIPCPSMPVDSLAWFAVAVVSNVLFVIGGIKAGSIMSTVFSYSPHRGYWTQCCSMPQARARHAAVAVGGSSIYVFGGLSVSHQSGDNSELTPMEQEQQGTQRTSSTLWHTPGTDAHHTNEEVPRLTVVNTIIRYDVRLDVWSTVGRTNEPRLESRVVIVDDHPSPSTEGNCLCKTEMDNCPTLRDLSDDTSVACSSCSFTPLNKSSGNNHVSNGNGNGNGVNSNANTNPRRRRQPSAPNCPDRTLVELGGVTPSQPHGTDHVLFYCLRDDLTVLPTEAYIKLPRQMRYLNCAVHSASNNIYLFWEQTSELSVLDLVRRTLRPLATLVNTTSSTTATSANTNRTRIHSGLTWVGNRLYVVGGFSEFVGDDRRPTMPRDDVHCYDPESNSWSVVKVTNTTVPRAIFGCVCLNM</sequence>
<feature type="domain" description="BTB" evidence="4">
    <location>
        <begin position="49"/>
        <end position="116"/>
    </location>
</feature>
<reference evidence="5" key="1">
    <citation type="submission" date="2019-03" db="EMBL/GenBank/DDBJ databases">
        <title>Improved annotation for the trematode Fasciola hepatica.</title>
        <authorList>
            <person name="Choi Y.-J."/>
            <person name="Martin J."/>
            <person name="Mitreva M."/>
        </authorList>
    </citation>
    <scope>NUCLEOTIDE SEQUENCE [LARGE SCALE GENOMIC DNA]</scope>
</reference>
<feature type="region of interest" description="Disordered" evidence="3">
    <location>
        <begin position="407"/>
        <end position="443"/>
    </location>
</feature>
<dbReference type="Gene3D" id="1.25.40.420">
    <property type="match status" value="1"/>
</dbReference>
<dbReference type="Pfam" id="PF01344">
    <property type="entry name" value="Kelch_1"/>
    <property type="match status" value="2"/>
</dbReference>
<dbReference type="Pfam" id="PF07707">
    <property type="entry name" value="BACK"/>
    <property type="match status" value="1"/>
</dbReference>
<dbReference type="InterPro" id="IPR000210">
    <property type="entry name" value="BTB/POZ_dom"/>
</dbReference>
<evidence type="ECO:0000256" key="2">
    <source>
        <dbReference type="ARBA" id="ARBA00022737"/>
    </source>
</evidence>
<protein>
    <submittedName>
        <fullName evidence="5">Kelch protein 2</fullName>
    </submittedName>
</protein>
<dbReference type="InterPro" id="IPR011705">
    <property type="entry name" value="BACK"/>
</dbReference>
<proteinExistence type="predicted"/>
<dbReference type="Gene3D" id="3.30.710.10">
    <property type="entry name" value="Potassium Channel Kv1.1, Chain A"/>
    <property type="match status" value="1"/>
</dbReference>
<keyword evidence="6" id="KW-1185">Reference proteome</keyword>
<feature type="region of interest" description="Disordered" evidence="3">
    <location>
        <begin position="528"/>
        <end position="568"/>
    </location>
</feature>
<feature type="compositionally biased region" description="Low complexity" evidence="3">
    <location>
        <begin position="528"/>
        <end position="551"/>
    </location>
</feature>
<dbReference type="PANTHER" id="PTHR45632:SF5">
    <property type="entry name" value="KELCH-LIKE PROTEIN 22"/>
    <property type="match status" value="1"/>
</dbReference>
<keyword evidence="1" id="KW-0880">Kelch repeat</keyword>
<accession>A0A4E0RJE1</accession>
<dbReference type="AlphaFoldDB" id="A0A4E0RJE1"/>
<dbReference type="SUPFAM" id="SSF54695">
    <property type="entry name" value="POZ domain"/>
    <property type="match status" value="1"/>
</dbReference>
<feature type="region of interest" description="Disordered" evidence="3">
    <location>
        <begin position="1"/>
        <end position="20"/>
    </location>
</feature>
<dbReference type="EMBL" id="JXXN02003457">
    <property type="protein sequence ID" value="THD21528.1"/>
    <property type="molecule type" value="Genomic_DNA"/>
</dbReference>
<dbReference type="SMART" id="SM00875">
    <property type="entry name" value="BACK"/>
    <property type="match status" value="1"/>
</dbReference>
<evidence type="ECO:0000259" key="4">
    <source>
        <dbReference type="PROSITE" id="PS50097"/>
    </source>
</evidence>
<gene>
    <name evidence="5" type="ORF">D915_007691</name>
</gene>
<dbReference type="SMART" id="SM00225">
    <property type="entry name" value="BTB"/>
    <property type="match status" value="1"/>
</dbReference>
<evidence type="ECO:0000313" key="5">
    <source>
        <dbReference type="EMBL" id="THD21528.1"/>
    </source>
</evidence>
<dbReference type="Gene3D" id="2.120.10.80">
    <property type="entry name" value="Kelch-type beta propeller"/>
    <property type="match status" value="2"/>
</dbReference>
<dbReference type="Pfam" id="PF00651">
    <property type="entry name" value="BTB"/>
    <property type="match status" value="1"/>
</dbReference>
<evidence type="ECO:0000256" key="1">
    <source>
        <dbReference type="ARBA" id="ARBA00022441"/>
    </source>
</evidence>
<feature type="compositionally biased region" description="Polar residues" evidence="3">
    <location>
        <begin position="407"/>
        <end position="431"/>
    </location>
</feature>
<evidence type="ECO:0000256" key="3">
    <source>
        <dbReference type="SAM" id="MobiDB-lite"/>
    </source>
</evidence>
<dbReference type="SUPFAM" id="SSF117281">
    <property type="entry name" value="Kelch motif"/>
    <property type="match status" value="1"/>
</dbReference>
<dbReference type="InterPro" id="IPR006652">
    <property type="entry name" value="Kelch_1"/>
</dbReference>
<name>A0A4E0RJE1_FASHE</name>
<dbReference type="Proteomes" id="UP000230066">
    <property type="component" value="Unassembled WGS sequence"/>
</dbReference>
<dbReference type="PROSITE" id="PS50097">
    <property type="entry name" value="BTB"/>
    <property type="match status" value="1"/>
</dbReference>
<dbReference type="InterPro" id="IPR015915">
    <property type="entry name" value="Kelch-typ_b-propeller"/>
</dbReference>
<evidence type="ECO:0000313" key="6">
    <source>
        <dbReference type="Proteomes" id="UP000230066"/>
    </source>
</evidence>
<keyword evidence="2" id="KW-0677">Repeat</keyword>
<dbReference type="SMART" id="SM00612">
    <property type="entry name" value="Kelch"/>
    <property type="match status" value="3"/>
</dbReference>
<dbReference type="PANTHER" id="PTHR45632">
    <property type="entry name" value="LD33804P"/>
    <property type="match status" value="1"/>
</dbReference>
<feature type="compositionally biased region" description="Polar residues" evidence="3">
    <location>
        <begin position="1"/>
        <end position="12"/>
    </location>
</feature>
<comment type="caution">
    <text evidence="5">The sequence shown here is derived from an EMBL/GenBank/DDBJ whole genome shotgun (WGS) entry which is preliminary data.</text>
</comment>
<dbReference type="FunFam" id="1.25.40.420:FF:000001">
    <property type="entry name" value="Kelch-like family member 12"/>
    <property type="match status" value="1"/>
</dbReference>
<dbReference type="InterPro" id="IPR011333">
    <property type="entry name" value="SKP1/BTB/POZ_sf"/>
</dbReference>